<dbReference type="OrthoDB" id="9803483at2"/>
<dbReference type="FunFam" id="3.20.20.100:FF:000004">
    <property type="entry name" value="Oxidoreductase, aldo/keto reductase"/>
    <property type="match status" value="1"/>
</dbReference>
<dbReference type="InterPro" id="IPR023210">
    <property type="entry name" value="NADP_OxRdtase_dom"/>
</dbReference>
<sequence length="357" mass="39540">MRYRKLGRTGLFVSELCLGTMTFGGKDSFWSHIGTLDQEEADRIVGRALDSGINFFDTADVYSEGLSETILGASLKRLKVSRENVVVATKVLGETAAGPNSRGLSRAHIFYAVKASLSRLGLDHIDLYQVHGFDPATPIEETMEALDDLVRQGLVRYVGVSNWAAWQIVKALGISERRGWARFESLQAYYALAGRDLEREIVPMLESEQLGLLPWSPLAGGLLSGKFGRGIPAPAGSRRATFDFPPVDRERAYDCIDAMRPMADKRGVSVARVAIAWLLHQPVVTSVVIGAKRIEQLEDNIAATSLSLDPEELATLDKVSALPPEYPGWMFERQGEYRRRQLSQADVEMRVVLDERS</sequence>
<accession>A0A094YI29</accession>
<dbReference type="PANTHER" id="PTHR43364">
    <property type="entry name" value="NADH-SPECIFIC METHYLGLYOXAL REDUCTASE-RELATED"/>
    <property type="match status" value="1"/>
</dbReference>
<evidence type="ECO:0000313" key="3">
    <source>
        <dbReference type="EMBL" id="KGA92856.1"/>
    </source>
</evidence>
<dbReference type="SUPFAM" id="SSF51430">
    <property type="entry name" value="NAD(P)-linked oxidoreductase"/>
    <property type="match status" value="1"/>
</dbReference>
<dbReference type="Pfam" id="PF00248">
    <property type="entry name" value="Aldo_ket_red"/>
    <property type="match status" value="1"/>
</dbReference>
<proteinExistence type="predicted"/>
<evidence type="ECO:0000256" key="1">
    <source>
        <dbReference type="ARBA" id="ARBA00023002"/>
    </source>
</evidence>
<dbReference type="PATRIC" id="fig|178606.4.peg.2450"/>
<dbReference type="PANTHER" id="PTHR43364:SF4">
    <property type="entry name" value="NAD(P)-LINKED OXIDOREDUCTASE SUPERFAMILY PROTEIN"/>
    <property type="match status" value="1"/>
</dbReference>
<dbReference type="Proteomes" id="UP000029452">
    <property type="component" value="Unassembled WGS sequence"/>
</dbReference>
<reference evidence="3 5" key="1">
    <citation type="submission" date="2014-06" db="EMBL/GenBank/DDBJ databases">
        <title>Draft genome sequence of iron oxidizing acidophile Leptospirillum ferriphilum DSM14647.</title>
        <authorList>
            <person name="Cardenas J.P."/>
            <person name="Lazcano M."/>
            <person name="Ossandon F.J."/>
            <person name="Corbett M."/>
            <person name="Holmes D.S."/>
            <person name="Watkin E."/>
        </authorList>
    </citation>
    <scope>NUCLEOTIDE SEQUENCE [LARGE SCALE GENOMIC DNA]</scope>
    <source>
        <strain evidence="3 5">DSM 14647</strain>
    </source>
</reference>
<dbReference type="EMBL" id="JPGK01000011">
    <property type="protein sequence ID" value="KGA92856.1"/>
    <property type="molecule type" value="Genomic_DNA"/>
</dbReference>
<organism evidence="3 5">
    <name type="scientific">Leptospirillum ferriphilum</name>
    <dbReference type="NCBI Taxonomy" id="178606"/>
    <lineage>
        <taxon>Bacteria</taxon>
        <taxon>Pseudomonadati</taxon>
        <taxon>Nitrospirota</taxon>
        <taxon>Nitrospiria</taxon>
        <taxon>Nitrospirales</taxon>
        <taxon>Nitrospiraceae</taxon>
        <taxon>Leptospirillum</taxon>
    </lineage>
</organism>
<dbReference type="CDD" id="cd19091">
    <property type="entry name" value="AKR_PsAKR"/>
    <property type="match status" value="1"/>
</dbReference>
<dbReference type="Gene3D" id="3.20.20.100">
    <property type="entry name" value="NADP-dependent oxidoreductase domain"/>
    <property type="match status" value="1"/>
</dbReference>
<name>A0A094YI29_9BACT</name>
<evidence type="ECO:0000313" key="4">
    <source>
        <dbReference type="EMBL" id="OOH73584.1"/>
    </source>
</evidence>
<reference evidence="4 6" key="2">
    <citation type="submission" date="2016-11" db="EMBL/GenBank/DDBJ databases">
        <title>Comparative genomics of co-occurring bacteria in distinct bioleaching systems unravels niche-specific adaptation.</title>
        <authorList>
            <person name="Zhang X."/>
            <person name="Liu X."/>
            <person name="Yin H."/>
        </authorList>
    </citation>
    <scope>NUCLEOTIDE SEQUENCE [LARGE SCALE GENOMIC DNA]</scope>
    <source>
        <strain evidence="4 6">DX</strain>
    </source>
</reference>
<dbReference type="Proteomes" id="UP000188586">
    <property type="component" value="Unassembled WGS sequence"/>
</dbReference>
<dbReference type="EMBL" id="MPOJ01000008">
    <property type="protein sequence ID" value="OOH73584.1"/>
    <property type="molecule type" value="Genomic_DNA"/>
</dbReference>
<dbReference type="AlphaFoldDB" id="A0A094YI29"/>
<dbReference type="InterPro" id="IPR050523">
    <property type="entry name" value="AKR_Detox_Biosynth"/>
</dbReference>
<dbReference type="InterPro" id="IPR036812">
    <property type="entry name" value="NAD(P)_OxRdtase_dom_sf"/>
</dbReference>
<comment type="caution">
    <text evidence="3">The sequence shown here is derived from an EMBL/GenBank/DDBJ whole genome shotgun (WGS) entry which is preliminary data.</text>
</comment>
<dbReference type="GO" id="GO:0005829">
    <property type="term" value="C:cytosol"/>
    <property type="evidence" value="ECO:0007669"/>
    <property type="project" value="UniProtKB-ARBA"/>
</dbReference>
<feature type="domain" description="NADP-dependent oxidoreductase" evidence="2">
    <location>
        <begin position="15"/>
        <end position="320"/>
    </location>
</feature>
<evidence type="ECO:0000259" key="2">
    <source>
        <dbReference type="Pfam" id="PF00248"/>
    </source>
</evidence>
<evidence type="ECO:0000313" key="6">
    <source>
        <dbReference type="Proteomes" id="UP000188586"/>
    </source>
</evidence>
<gene>
    <name evidence="4" type="ORF">BOX24_03645</name>
    <name evidence="3" type="ORF">LptCag_1690</name>
</gene>
<evidence type="ECO:0000313" key="5">
    <source>
        <dbReference type="Proteomes" id="UP000029452"/>
    </source>
</evidence>
<keyword evidence="1" id="KW-0560">Oxidoreductase</keyword>
<dbReference type="GO" id="GO:0016491">
    <property type="term" value="F:oxidoreductase activity"/>
    <property type="evidence" value="ECO:0007669"/>
    <property type="project" value="UniProtKB-KW"/>
</dbReference>
<dbReference type="RefSeq" id="WP_036083681.1">
    <property type="nucleotide sequence ID" value="NZ_JPGK01000011.1"/>
</dbReference>
<protein>
    <submittedName>
        <fullName evidence="4">Aldo/keto reductase</fullName>
    </submittedName>
    <submittedName>
        <fullName evidence="3">Oxidoreductase</fullName>
    </submittedName>
</protein>